<dbReference type="EMBL" id="JABFCZ010000043">
    <property type="protein sequence ID" value="MBD1549552.1"/>
    <property type="molecule type" value="Genomic_DNA"/>
</dbReference>
<dbReference type="Gene3D" id="3.30.450.20">
    <property type="entry name" value="PAS domain"/>
    <property type="match status" value="1"/>
</dbReference>
<comment type="caution">
    <text evidence="10">The sequence shown here is derived from an EMBL/GenBank/DDBJ whole genome shotgun (WGS) entry which is preliminary data.</text>
</comment>
<evidence type="ECO:0000256" key="8">
    <source>
        <dbReference type="SAM" id="Phobius"/>
    </source>
</evidence>
<dbReference type="PANTHER" id="PTHR41523:SF8">
    <property type="entry name" value="ETHYLENE RESPONSE SENSOR PROTEIN"/>
    <property type="match status" value="1"/>
</dbReference>
<proteinExistence type="predicted"/>
<dbReference type="InterPro" id="IPR011495">
    <property type="entry name" value="Sig_transdc_His_kin_sub2_dim/P"/>
</dbReference>
<dbReference type="EC" id="2.7.13.3" evidence="2"/>
<name>A0A926NY57_9HYPH</name>
<dbReference type="GO" id="GO:0016020">
    <property type="term" value="C:membrane"/>
    <property type="evidence" value="ECO:0007669"/>
    <property type="project" value="InterPro"/>
</dbReference>
<keyword evidence="7" id="KW-0067">ATP-binding</keyword>
<accession>A0A926NY57</accession>
<gene>
    <name evidence="10" type="ORF">HK439_25125</name>
</gene>
<dbReference type="GO" id="GO:0005524">
    <property type="term" value="F:ATP binding"/>
    <property type="evidence" value="ECO:0007669"/>
    <property type="project" value="UniProtKB-KW"/>
</dbReference>
<keyword evidence="8" id="KW-1133">Transmembrane helix</keyword>
<dbReference type="Pfam" id="PF07568">
    <property type="entry name" value="HisKA_2"/>
    <property type="match status" value="1"/>
</dbReference>
<keyword evidence="5" id="KW-0547">Nucleotide-binding</keyword>
<reference evidence="10" key="1">
    <citation type="submission" date="2020-05" db="EMBL/GenBank/DDBJ databases">
        <title>Identification of trans-AT polyketide cluster in two marine bacteria, producers of a novel glutaramide-containing polyketide sesbanimide D and analogs.</title>
        <authorList>
            <person name="Kacar D."/>
            <person name="Rodriguez P."/>
            <person name="Canedo L."/>
            <person name="Gonzalez E."/>
            <person name="Galan B."/>
            <person name="De La Calle F."/>
            <person name="Garcia J.L."/>
        </authorList>
    </citation>
    <scope>NUCLEOTIDE SEQUENCE</scope>
    <source>
        <strain evidence="10">PHM038</strain>
    </source>
</reference>
<dbReference type="AlphaFoldDB" id="A0A926NY57"/>
<dbReference type="PROSITE" id="PS50885">
    <property type="entry name" value="HAMP"/>
    <property type="match status" value="1"/>
</dbReference>
<evidence type="ECO:0000256" key="1">
    <source>
        <dbReference type="ARBA" id="ARBA00000085"/>
    </source>
</evidence>
<keyword evidence="8" id="KW-0472">Membrane</keyword>
<evidence type="ECO:0000256" key="2">
    <source>
        <dbReference type="ARBA" id="ARBA00012438"/>
    </source>
</evidence>
<keyword evidence="6" id="KW-0418">Kinase</keyword>
<evidence type="ECO:0000256" key="5">
    <source>
        <dbReference type="ARBA" id="ARBA00022741"/>
    </source>
</evidence>
<dbReference type="Proteomes" id="UP000598467">
    <property type="component" value="Unassembled WGS sequence"/>
</dbReference>
<evidence type="ECO:0000256" key="3">
    <source>
        <dbReference type="ARBA" id="ARBA00022553"/>
    </source>
</evidence>
<dbReference type="InterPro" id="IPR003660">
    <property type="entry name" value="HAMP_dom"/>
</dbReference>
<evidence type="ECO:0000313" key="11">
    <source>
        <dbReference type="Proteomes" id="UP000598467"/>
    </source>
</evidence>
<dbReference type="GO" id="GO:0004673">
    <property type="term" value="F:protein histidine kinase activity"/>
    <property type="evidence" value="ECO:0007669"/>
    <property type="project" value="UniProtKB-EC"/>
</dbReference>
<dbReference type="GO" id="GO:0007165">
    <property type="term" value="P:signal transduction"/>
    <property type="evidence" value="ECO:0007669"/>
    <property type="project" value="InterPro"/>
</dbReference>
<evidence type="ECO:0000259" key="9">
    <source>
        <dbReference type="PROSITE" id="PS50885"/>
    </source>
</evidence>
<comment type="catalytic activity">
    <reaction evidence="1">
        <text>ATP + protein L-histidine = ADP + protein N-phospho-L-histidine.</text>
        <dbReference type="EC" id="2.7.13.3"/>
    </reaction>
</comment>
<protein>
    <recommendedName>
        <fullName evidence="2">histidine kinase</fullName>
        <ecNumber evidence="2">2.7.13.3</ecNumber>
    </recommendedName>
</protein>
<dbReference type="PANTHER" id="PTHR41523">
    <property type="entry name" value="TWO-COMPONENT SYSTEM SENSOR PROTEIN"/>
    <property type="match status" value="1"/>
</dbReference>
<feature type="domain" description="HAMP" evidence="9">
    <location>
        <begin position="258"/>
        <end position="312"/>
    </location>
</feature>
<evidence type="ECO:0000313" key="10">
    <source>
        <dbReference type="EMBL" id="MBD1549552.1"/>
    </source>
</evidence>
<dbReference type="RefSeq" id="WP_190294243.1">
    <property type="nucleotide sequence ID" value="NZ_JABFCZ010000043.1"/>
</dbReference>
<evidence type="ECO:0000256" key="4">
    <source>
        <dbReference type="ARBA" id="ARBA00022679"/>
    </source>
</evidence>
<evidence type="ECO:0000256" key="6">
    <source>
        <dbReference type="ARBA" id="ARBA00022777"/>
    </source>
</evidence>
<feature type="transmembrane region" description="Helical" evidence="8">
    <location>
        <begin position="238"/>
        <end position="256"/>
    </location>
</feature>
<sequence>MAAALVPLAALAFLFSYSDHLRRAEEGPAQFIDYARLIGQSSAKIMARTEGYAAALATRPESAFSDCIGLFEEVHAELRPSIELNVSAGDRSLCSVALRRNVPVLKRQKDGQTQSDSILPVSRSNKATGIRVEIGLRPEALLNAPIAATVASDIGFALLDENGEIIASHTDDIQEKEAFLNFIRKLELKSRPNQAFFETDGGWLIAAVTLPGTNYRVLTGTRPLDRFLEPWLSLAKALLPPLMLLAVVFVVLRFGIERFLLRYLRHIYATFRRYGSGDTNARVGLLDSAPPEINILGITFDMMADRIDHRTHDLEASLAEQQRLTRELHHRIKNTLQMIASLLAMQRRDAKLPEEQAVLRVALERVLSISAAYRVSYASSEGTDVAVEALIREVVETLREPAMVSRSAVRISADENTQTTIDLDRAIPLAFILAELLPHRFDHLQPGETIDIHVGGGKSILIRISGGGADDAVLDEADGNTVLRSRLVRAYLGQLAATCVNEETVTRLEMPNP</sequence>
<keyword evidence="4" id="KW-0808">Transferase</keyword>
<evidence type="ECO:0000256" key="7">
    <source>
        <dbReference type="ARBA" id="ARBA00022840"/>
    </source>
</evidence>
<keyword evidence="8" id="KW-0812">Transmembrane</keyword>
<keyword evidence="3" id="KW-0597">Phosphoprotein</keyword>
<organism evidence="10 11">
    <name type="scientific">Roseibium aggregatum</name>
    <dbReference type="NCBI Taxonomy" id="187304"/>
    <lineage>
        <taxon>Bacteria</taxon>
        <taxon>Pseudomonadati</taxon>
        <taxon>Pseudomonadota</taxon>
        <taxon>Alphaproteobacteria</taxon>
        <taxon>Hyphomicrobiales</taxon>
        <taxon>Stappiaceae</taxon>
        <taxon>Roseibium</taxon>
    </lineage>
</organism>